<dbReference type="CDD" id="cd05716">
    <property type="entry name" value="IgV_pIgR_like"/>
    <property type="match status" value="1"/>
</dbReference>
<evidence type="ECO:0000313" key="10">
    <source>
        <dbReference type="EMBL" id="KAF6298217.1"/>
    </source>
</evidence>
<reference evidence="11 12" key="3">
    <citation type="submission" date="2018-12" db="EMBL/GenBank/DDBJ databases">
        <title>G10K-VGP greater horseshoe bat female genome, primary haplotype.</title>
        <authorList>
            <person name="Teeling E."/>
            <person name="Myers G."/>
            <person name="Vernes S."/>
            <person name="Pippel M."/>
            <person name="Winkler S."/>
            <person name="Fedrigo O."/>
            <person name="Rhie A."/>
            <person name="Koren S."/>
            <person name="Phillippy A."/>
            <person name="Lewin H."/>
            <person name="Damas J."/>
            <person name="Howe K."/>
            <person name="Mountcastle J."/>
            <person name="Jarvis E.D."/>
        </authorList>
    </citation>
    <scope>NUCLEOTIDE SEQUENCE [LARGE SCALE GENOMIC DNA]</scope>
</reference>
<feature type="transmembrane region" description="Helical" evidence="7">
    <location>
        <begin position="184"/>
        <end position="208"/>
    </location>
</feature>
<feature type="signal peptide" evidence="8">
    <location>
        <begin position="1"/>
        <end position="27"/>
    </location>
</feature>
<name>A0A671EU60_RHIFE</name>
<dbReference type="GeneTree" id="ENSGT00940000163981"/>
<dbReference type="InterPro" id="IPR050671">
    <property type="entry name" value="CD300_family_receptors"/>
</dbReference>
<keyword evidence="12" id="KW-1185">Reference proteome</keyword>
<dbReference type="GO" id="GO:0004888">
    <property type="term" value="F:transmembrane signaling receptor activity"/>
    <property type="evidence" value="ECO:0007669"/>
    <property type="project" value="TreeGrafter"/>
</dbReference>
<evidence type="ECO:0000256" key="2">
    <source>
        <dbReference type="ARBA" id="ARBA00022692"/>
    </source>
</evidence>
<comment type="subcellular location">
    <subcellularLocation>
        <location evidence="1">Membrane</location>
    </subcellularLocation>
</comment>
<sequence>MMTQQDRARWLPSALALLLLWVPGSLSLSGPSTVTGTVGGSLSVQCRYQEEYRKYIKYWCDYPCLPLMKKIVETTRSEREVRSGRVSIRDHPANLTFTVTLDSLTKDDEGTYMCGIDIPLAQDPLFQVTVSVFPATTSASPASVTRATTSTVTDQIPTVCTVWPAVNATHSANSQEHVLPSRGWGLHVLFSLLAVLLLLLGGTSLLAWRMVRRRSKARENLEPLQDPGQAAQQTEPCYADLELLPWPVLEEPVKPRPMEVEYSTVGPCKDNLHYSSVVFNHQSQDSKDKAPSRKPLLEETEYRVIRA</sequence>
<proteinExistence type="predicted"/>
<reference evidence="11" key="5">
    <citation type="submission" date="2025-05" db="UniProtKB">
        <authorList>
            <consortium name="Ensembl"/>
        </authorList>
    </citation>
    <scope>IDENTIFICATION</scope>
</reference>
<dbReference type="GO" id="GO:0005886">
    <property type="term" value="C:plasma membrane"/>
    <property type="evidence" value="ECO:0007669"/>
    <property type="project" value="TreeGrafter"/>
</dbReference>
<organism evidence="11 12">
    <name type="scientific">Rhinolophus ferrumequinum</name>
    <name type="common">Greater horseshoe bat</name>
    <dbReference type="NCBI Taxonomy" id="59479"/>
    <lineage>
        <taxon>Eukaryota</taxon>
        <taxon>Metazoa</taxon>
        <taxon>Chordata</taxon>
        <taxon>Craniata</taxon>
        <taxon>Vertebrata</taxon>
        <taxon>Euteleostomi</taxon>
        <taxon>Mammalia</taxon>
        <taxon>Eutheria</taxon>
        <taxon>Laurasiatheria</taxon>
        <taxon>Chiroptera</taxon>
        <taxon>Yinpterochiroptera</taxon>
        <taxon>Rhinolophoidea</taxon>
        <taxon>Rhinolophidae</taxon>
        <taxon>Rhinolophinae</taxon>
        <taxon>Rhinolophus</taxon>
    </lineage>
</organism>
<accession>A0A671EU60</accession>
<evidence type="ECO:0000256" key="6">
    <source>
        <dbReference type="SAM" id="MobiDB-lite"/>
    </source>
</evidence>
<dbReference type="InterPro" id="IPR036179">
    <property type="entry name" value="Ig-like_dom_sf"/>
</dbReference>
<feature type="region of interest" description="Disordered" evidence="6">
    <location>
        <begin position="280"/>
        <end position="300"/>
    </location>
</feature>
<dbReference type="Pfam" id="PF07686">
    <property type="entry name" value="V-set"/>
    <property type="match status" value="1"/>
</dbReference>
<dbReference type="AlphaFoldDB" id="A0A671EU60"/>
<dbReference type="Gene3D" id="2.60.40.10">
    <property type="entry name" value="Immunoglobulins"/>
    <property type="match status" value="1"/>
</dbReference>
<keyword evidence="7" id="KW-1133">Transmembrane helix</keyword>
<dbReference type="OrthoDB" id="8959642at2759"/>
<feature type="domain" description="Ig-like" evidence="9">
    <location>
        <begin position="23"/>
        <end position="131"/>
    </location>
</feature>
<dbReference type="KEGG" id="rfq:117014035"/>
<dbReference type="InterPro" id="IPR007110">
    <property type="entry name" value="Ig-like_dom"/>
</dbReference>
<keyword evidence="3 8" id="KW-0732">Signal</keyword>
<evidence type="ECO:0000259" key="9">
    <source>
        <dbReference type="PROSITE" id="PS50835"/>
    </source>
</evidence>
<feature type="chain" id="PRO_5044625962" evidence="8">
    <location>
        <begin position="28"/>
        <end position="307"/>
    </location>
</feature>
<evidence type="ECO:0000256" key="8">
    <source>
        <dbReference type="SAM" id="SignalP"/>
    </source>
</evidence>
<dbReference type="CTD" id="11314"/>
<evidence type="ECO:0000256" key="3">
    <source>
        <dbReference type="ARBA" id="ARBA00022729"/>
    </source>
</evidence>
<feature type="compositionally biased region" description="Basic and acidic residues" evidence="6">
    <location>
        <begin position="284"/>
        <end position="300"/>
    </location>
</feature>
<dbReference type="EMBL" id="JACAGC010000020">
    <property type="protein sequence ID" value="KAF6298217.1"/>
    <property type="molecule type" value="Genomic_DNA"/>
</dbReference>
<dbReference type="Proteomes" id="UP000472240">
    <property type="component" value="Chromosome 21"/>
</dbReference>
<dbReference type="FunFam" id="2.60.40.10:FF:000370">
    <property type="entry name" value="CMRF35-like molecule 1"/>
    <property type="match status" value="1"/>
</dbReference>
<reference evidence="11 12" key="2">
    <citation type="journal article" date="2018" name="Annu Rev Anim Biosci">
        <title>Bat Biology, Genomes, and the Bat1K Project: To Generate Chromosome-Level Genomes for All Living Bat Species.</title>
        <authorList>
            <person name="Teeling E.C."/>
            <person name="Vernes S.C."/>
            <person name="Davalos L.M."/>
            <person name="Ray D.A."/>
            <person name="Gilbert M.T.P."/>
            <person name="Myers E."/>
        </authorList>
    </citation>
    <scope>NUCLEOTIDE SEQUENCE</scope>
</reference>
<keyword evidence="5" id="KW-1015">Disulfide bond</keyword>
<evidence type="ECO:0000313" key="12">
    <source>
        <dbReference type="Proteomes" id="UP000472240"/>
    </source>
</evidence>
<dbReference type="PROSITE" id="PS50835">
    <property type="entry name" value="IG_LIKE"/>
    <property type="match status" value="1"/>
</dbReference>
<dbReference type="SUPFAM" id="SSF48726">
    <property type="entry name" value="Immunoglobulin"/>
    <property type="match status" value="1"/>
</dbReference>
<dbReference type="InterPro" id="IPR013106">
    <property type="entry name" value="Ig_V-set"/>
</dbReference>
<dbReference type="RefSeq" id="XP_032947647.1">
    <property type="nucleotide sequence ID" value="XM_033091756.1"/>
</dbReference>
<dbReference type="PANTHER" id="PTHR11860:SF87">
    <property type="entry name" value="CMRF35-LIKE MOLECULE 8"/>
    <property type="match status" value="1"/>
</dbReference>
<dbReference type="Ensembl" id="ENSRFET00010015154.1">
    <property type="protein sequence ID" value="ENSRFEP00010013857.1"/>
    <property type="gene ID" value="ENSRFEG00010009390.1"/>
</dbReference>
<evidence type="ECO:0000256" key="7">
    <source>
        <dbReference type="SAM" id="Phobius"/>
    </source>
</evidence>
<reference evidence="11 12" key="1">
    <citation type="journal article" date="2015" name="Annu Rev Anim Biosci">
        <title>The Genome 10K Project: a way forward.</title>
        <authorList>
            <person name="Koepfli K.P."/>
            <person name="Paten B."/>
            <person name="O'Brien S.J."/>
            <person name="Koepfli K.P."/>
            <person name="Paten B."/>
            <person name="Antunes A."/>
            <person name="Belov K."/>
            <person name="Bustamante C."/>
            <person name="Castoe T.A."/>
            <person name="Clawson H."/>
            <person name="Crawford A.J."/>
            <person name="Diekhans M."/>
            <person name="Distel D."/>
            <person name="Durbin R."/>
            <person name="Earl D."/>
            <person name="Fujita M.K."/>
            <person name="Gamble T."/>
            <person name="Georges A."/>
            <person name="Gemmell N."/>
            <person name="Gilbert M.T."/>
            <person name="Graves J.M."/>
            <person name="Green R.E."/>
            <person name="Hickey G."/>
            <person name="Jarvis E.D."/>
            <person name="Johnson W."/>
            <person name="Komissarov A."/>
            <person name="Korf I."/>
            <person name="Kuhn R."/>
            <person name="Larkin D.M."/>
            <person name="Lewin H."/>
            <person name="Lopez J.V."/>
            <person name="Ma J."/>
            <person name="Marques-Bonet T."/>
            <person name="Miller W."/>
            <person name="Murphy R."/>
            <person name="Pevzner P."/>
            <person name="Shapiro B."/>
            <person name="Steiner C."/>
            <person name="Tamazian G."/>
            <person name="Venkatesh B."/>
            <person name="Wang J."/>
            <person name="Wayne R."/>
            <person name="Wiley E."/>
            <person name="Yang H."/>
            <person name="Zhang G."/>
            <person name="Haussler D."/>
            <person name="Ryder O."/>
            <person name="O'Brien S.J."/>
        </authorList>
    </citation>
    <scope>NUCLEOTIDE SEQUENCE</scope>
</reference>
<dbReference type="Proteomes" id="UP000585614">
    <property type="component" value="Unassembled WGS sequence"/>
</dbReference>
<dbReference type="Pfam" id="PF15330">
    <property type="entry name" value="SIT"/>
    <property type="match status" value="1"/>
</dbReference>
<dbReference type="InterPro" id="IPR013783">
    <property type="entry name" value="Ig-like_fold"/>
</dbReference>
<dbReference type="GeneID" id="117014035"/>
<dbReference type="PANTHER" id="PTHR11860">
    <property type="entry name" value="POLYMERIC-IMMUNOGLOBULIN RECEPTOR"/>
    <property type="match status" value="1"/>
</dbReference>
<keyword evidence="2 7" id="KW-0812">Transmembrane</keyword>
<evidence type="ECO:0000313" key="11">
    <source>
        <dbReference type="Ensembl" id="ENSRFEP00010013857.1"/>
    </source>
</evidence>
<dbReference type="InterPro" id="IPR003599">
    <property type="entry name" value="Ig_sub"/>
</dbReference>
<evidence type="ECO:0000256" key="5">
    <source>
        <dbReference type="ARBA" id="ARBA00023157"/>
    </source>
</evidence>
<reference evidence="10 13" key="4">
    <citation type="journal article" date="2020" name="Nature">
        <title>Six reference-quality genomes reveal evolution of bat adaptations.</title>
        <authorList>
            <person name="Jebb D."/>
            <person name="Huang Z."/>
            <person name="Pippel M."/>
            <person name="Hughes G.M."/>
            <person name="Lavrichenko K."/>
            <person name="Devanna P."/>
            <person name="Winkler S."/>
            <person name="Jermiin L.S."/>
            <person name="Skirmuntt E.C."/>
            <person name="Katzourakis A."/>
            <person name="Burkitt-Gray L."/>
            <person name="Ray D.A."/>
            <person name="Sullivan K.A.M."/>
            <person name="Roscito J.G."/>
            <person name="Kirilenko B.M."/>
            <person name="Davalos L.M."/>
            <person name="Corthals A.P."/>
            <person name="Power M.L."/>
            <person name="Jones G."/>
            <person name="Ransome R.D."/>
            <person name="Dechmann D.K.N."/>
            <person name="Locatelli A.G."/>
            <person name="Puechmaille S.J."/>
            <person name="Fedrigo O."/>
            <person name="Jarvis E.D."/>
            <person name="Hiller M."/>
            <person name="Vernes S.C."/>
            <person name="Myers E.W."/>
            <person name="Teeling E.C."/>
        </authorList>
    </citation>
    <scope>NUCLEOTIDE SEQUENCE [LARGE SCALE GENOMIC DNA]</scope>
    <source>
        <strain evidence="10">MRhiFer1</strain>
        <tissue evidence="10">Lung</tissue>
    </source>
</reference>
<gene>
    <name evidence="11" type="primary">CD300A</name>
    <name evidence="10" type="ORF">mRhiFer1_002445</name>
</gene>
<dbReference type="SMART" id="SM00409">
    <property type="entry name" value="IG"/>
    <property type="match status" value="1"/>
</dbReference>
<evidence type="ECO:0000313" key="13">
    <source>
        <dbReference type="Proteomes" id="UP000585614"/>
    </source>
</evidence>
<protein>
    <submittedName>
        <fullName evidence="10">CD300a molecule</fullName>
    </submittedName>
</protein>
<keyword evidence="4 7" id="KW-0472">Membrane</keyword>
<evidence type="ECO:0000256" key="4">
    <source>
        <dbReference type="ARBA" id="ARBA00023136"/>
    </source>
</evidence>
<evidence type="ECO:0000256" key="1">
    <source>
        <dbReference type="ARBA" id="ARBA00004370"/>
    </source>
</evidence>
<dbReference type="OMA" id="YANMELQ"/>